<dbReference type="Gene3D" id="3.10.490.10">
    <property type="entry name" value="Gamma-glutamyl cyclotransferase-like"/>
    <property type="match status" value="1"/>
</dbReference>
<name>A0A934N0D2_9GAMM</name>
<dbReference type="InterPro" id="IPR036928">
    <property type="entry name" value="AS_sf"/>
</dbReference>
<dbReference type="InterPro" id="IPR014085">
    <property type="entry name" value="Allophanate_hydrolase"/>
</dbReference>
<dbReference type="Gene3D" id="3.90.1300.10">
    <property type="entry name" value="Amidase signature (AS) domain"/>
    <property type="match status" value="1"/>
</dbReference>
<dbReference type="PANTHER" id="PTHR11895">
    <property type="entry name" value="TRANSAMIDASE"/>
    <property type="match status" value="1"/>
</dbReference>
<gene>
    <name evidence="3" type="primary">atzF</name>
    <name evidence="3" type="ORF">I8J31_02780</name>
</gene>
<dbReference type="NCBIfam" id="TIGR02713">
    <property type="entry name" value="allophanate_hyd"/>
    <property type="match status" value="1"/>
</dbReference>
<dbReference type="Pfam" id="PF01425">
    <property type="entry name" value="Amidase"/>
    <property type="match status" value="1"/>
</dbReference>
<dbReference type="RefSeq" id="WP_199466783.1">
    <property type="nucleotide sequence ID" value="NZ_JAEMNX010000002.1"/>
</dbReference>
<reference evidence="3" key="1">
    <citation type="submission" date="2020-12" db="EMBL/GenBank/DDBJ databases">
        <title>Marinomonas arctica sp. nov., a psychrotolerant bacterium isolated from the Arctic.</title>
        <authorList>
            <person name="Zhang Y."/>
        </authorList>
    </citation>
    <scope>NUCLEOTIDE SEQUENCE</scope>
    <source>
        <strain evidence="3">C1424</strain>
    </source>
</reference>
<evidence type="ECO:0000313" key="3">
    <source>
        <dbReference type="EMBL" id="MBJ7536602.1"/>
    </source>
</evidence>
<keyword evidence="4" id="KW-1185">Reference proteome</keyword>
<evidence type="ECO:0000259" key="1">
    <source>
        <dbReference type="Pfam" id="PF01425"/>
    </source>
</evidence>
<dbReference type="EC" id="3.5.1.54" evidence="3"/>
<dbReference type="Proteomes" id="UP000628710">
    <property type="component" value="Unassembled WGS sequence"/>
</dbReference>
<protein>
    <submittedName>
        <fullName evidence="3">Allophanate hydrolase</fullName>
        <ecNumber evidence="3">3.5.1.54</ecNumber>
    </submittedName>
</protein>
<dbReference type="GO" id="GO:0004039">
    <property type="term" value="F:allophanate hydrolase activity"/>
    <property type="evidence" value="ECO:0007669"/>
    <property type="project" value="UniProtKB-EC"/>
</dbReference>
<evidence type="ECO:0000259" key="2">
    <source>
        <dbReference type="Pfam" id="PF21986"/>
    </source>
</evidence>
<evidence type="ECO:0000313" key="4">
    <source>
        <dbReference type="Proteomes" id="UP000628710"/>
    </source>
</evidence>
<dbReference type="Gene3D" id="1.20.58.1700">
    <property type="match status" value="1"/>
</dbReference>
<dbReference type="SUPFAM" id="SSF75304">
    <property type="entry name" value="Amidase signature (AS) enzymes"/>
    <property type="match status" value="1"/>
</dbReference>
<dbReference type="NCBIfam" id="NF006043">
    <property type="entry name" value="PRK08186.1"/>
    <property type="match status" value="1"/>
</dbReference>
<proteinExistence type="predicted"/>
<dbReference type="PANTHER" id="PTHR11895:SF169">
    <property type="entry name" value="GLUTAMYL-TRNA(GLN) AMIDOTRANSFERASE"/>
    <property type="match status" value="1"/>
</dbReference>
<dbReference type="InterPro" id="IPR000120">
    <property type="entry name" value="Amidase"/>
</dbReference>
<dbReference type="Pfam" id="PF21986">
    <property type="entry name" value="AH_C"/>
    <property type="match status" value="1"/>
</dbReference>
<keyword evidence="3" id="KW-0378">Hydrolase</keyword>
<sequence length="595" mass="65000">MLSHLLFTIDSIHDAYSAGVSVHDVIRESLNRIKKTGDEGIYLHLATQQRLDDAIAEVGDLDLKSKPLWGIPFAVKDNIDVAGMPTTAACPDYTYYPKEDAFVVSLLKQAGAIVVGKTNLDQFATGLVGVRTPHPIPKNAVNPNYVPGGSSSGSAVTVSHGQVAFSLGTDTAGSGRVPAALNNIVGLKPSLGSLSNRGVLPACRTLDTISIFALTVEDAQTVFESCSAYDDQEAYSKYFAFKPSPIDIKNIVMGVPSVATRKLDNEIQELAYEKALDFWRQAGAQVVEIDFAPFYDVAKLLYQGPWVAERYSVLSPFIDQHPDALHPVTYSIVSQATKFSAADLFNAQYRLKELNLQITKLLKNVDVICTPSMPGFVTLEQIEKEPVEANSRLGVYTNFVNLLDMCAIAVPGLCQDDGAPSSITLIANSGKDLAIHELAKIYQTEQANRLGAVKQKIKPYQLSLDISETINIAVVGAHMKSLPLNYQLTDRGAKFQFSAKTKPKYRLFHLSEMTPARPGMVQSEQGYSIELEVWALPKPKVGDFLNDVKAPLSIGTIELESGQEIKGFLCESYAIENAQDISHFGGWRNFFVNNQ</sequence>
<accession>A0A934N0D2</accession>
<comment type="caution">
    <text evidence="3">The sequence shown here is derived from an EMBL/GenBank/DDBJ whole genome shotgun (WGS) entry which is preliminary data.</text>
</comment>
<dbReference type="EMBL" id="JAEMNX010000002">
    <property type="protein sequence ID" value="MBJ7536602.1"/>
    <property type="molecule type" value="Genomic_DNA"/>
</dbReference>
<dbReference type="InterPro" id="IPR023631">
    <property type="entry name" value="Amidase_dom"/>
</dbReference>
<feature type="domain" description="Allophanate hydrolase C-terminal" evidence="2">
    <location>
        <begin position="470"/>
        <end position="590"/>
    </location>
</feature>
<dbReference type="InterPro" id="IPR053844">
    <property type="entry name" value="AH_C"/>
</dbReference>
<organism evidence="3 4">
    <name type="scientific">Marinomonas transparens</name>
    <dbReference type="NCBI Taxonomy" id="2795388"/>
    <lineage>
        <taxon>Bacteria</taxon>
        <taxon>Pseudomonadati</taxon>
        <taxon>Pseudomonadota</taxon>
        <taxon>Gammaproteobacteria</taxon>
        <taxon>Oceanospirillales</taxon>
        <taxon>Oceanospirillaceae</taxon>
        <taxon>Marinomonas</taxon>
    </lineage>
</organism>
<dbReference type="AlphaFoldDB" id="A0A934N0D2"/>
<feature type="domain" description="Amidase" evidence="1">
    <location>
        <begin position="25"/>
        <end position="432"/>
    </location>
</feature>